<evidence type="ECO:0000313" key="1">
    <source>
        <dbReference type="Proteomes" id="UP000887576"/>
    </source>
</evidence>
<name>A0AC34RR10_9BILA</name>
<organism evidence="1 2">
    <name type="scientific">Panagrolaimus sp. JU765</name>
    <dbReference type="NCBI Taxonomy" id="591449"/>
    <lineage>
        <taxon>Eukaryota</taxon>
        <taxon>Metazoa</taxon>
        <taxon>Ecdysozoa</taxon>
        <taxon>Nematoda</taxon>
        <taxon>Chromadorea</taxon>
        <taxon>Rhabditida</taxon>
        <taxon>Tylenchina</taxon>
        <taxon>Panagrolaimomorpha</taxon>
        <taxon>Panagrolaimoidea</taxon>
        <taxon>Panagrolaimidae</taxon>
        <taxon>Panagrolaimus</taxon>
    </lineage>
</organism>
<accession>A0AC34RR10</accession>
<reference evidence="2" key="1">
    <citation type="submission" date="2022-11" db="UniProtKB">
        <authorList>
            <consortium name="WormBaseParasite"/>
        </authorList>
    </citation>
    <scope>IDENTIFICATION</scope>
</reference>
<protein>
    <submittedName>
        <fullName evidence="2">Uncharacterized protein</fullName>
    </submittedName>
</protein>
<dbReference type="WBParaSite" id="JU765_v2.g9431.t1">
    <property type="protein sequence ID" value="JU765_v2.g9431.t1"/>
    <property type="gene ID" value="JU765_v2.g9431"/>
</dbReference>
<proteinExistence type="predicted"/>
<dbReference type="Proteomes" id="UP000887576">
    <property type="component" value="Unplaced"/>
</dbReference>
<sequence length="231" mass="26388">MKPFVFALFTLTVNAFVVVDKTIDIPSEFAHVLRHNNSKIRLDLTTEAFKFYFVNNTKTFFFDIVLLLDSGSACQMKLLLPQNQITFTFDKDEEGTQIFITENSSNNELHFVTHDNKVNIVLGEKEMSINQNRSLTFISPIHSHHEDFYSLTAKMEFISSGIIRGAFIDFDMVGVETEMPTTLRQTQTAISSTTGKPIENPKPVISYSIPMFSISKQVYLIYSIFWMILAV</sequence>
<evidence type="ECO:0000313" key="2">
    <source>
        <dbReference type="WBParaSite" id="JU765_v2.g9431.t1"/>
    </source>
</evidence>